<sequence length="837" mass="92959">MVKENVGGNPEPGIYSATYSGIPVWEYQFGVDLKEHVMRRRHDDWVNATHILKAAGFDKPARTRILEREVQKDTHEKIQGGYGRYQGTWIPLEQAEALARRNNIYERLKPIFEFQPGNESPPPAPRHASKPKAPKVKPAVPTWGSKSAKNANPPQPGTFLPPGRKGLPAQATDYNDADTHMHDDDTPDNLTVASASYMAEDDRYDHSHFSTGHRKRKRDELIEDMTEQQHAVYGDELLDYFLLSRNEQPAVRPDPPPNFKPDWPIDNERHTCLHWASAMGDVDVMRQLKKFGASLDAQNVRGETPFMRAVNFTNCFEKQTFPQVMKELFSTIDCRDLSGCTVIHHAAVMKIGRVNSQSCSRYYLDIILNRLQETHHPDFVQQLLDAQDNDGNTAVHLAAMRDARKCIRALLGRGASTDIPNKQGIRAEELIKELNASISKSRSNLPQRSSSPFAPDTQRHDAFHEAISESMVTSRKNSQPNYSSDAANTVQNRITPLVLQKLKDLTATYDSEFKEKDDAEKEARRILNKTQSELKALTASIDDYNSRLDTDDVAAKTAAEMATARHKVLAFVTHQNRISVQEAVKQELAALDRANAVTNGTSTKSKSSSPSKKPKLSPTLDQKDKPPKDENETESEAEHPDPPAAQQQQQQQQPGPSSQDTEVEDQDQEEEEDDYTHRLSLAAELRSILQEQRSAENDYVEARGMLGTGERIDKYKHLLMSCLPPDEQENLEENLEEMIKLMEQEDESVTDLPAGAVGGGSGGNAADGSGGGGQPSNGRMESVLPALRGGNGDGEMSRGGSRTAAAAAAQVDGEREREINGRAGAERTERIQEIAAV</sequence>
<feature type="domain" description="HTH APSES-type" evidence="10">
    <location>
        <begin position="14"/>
        <end position="123"/>
    </location>
</feature>
<dbReference type="PROSITE" id="PS50088">
    <property type="entry name" value="ANK_REPEAT"/>
    <property type="match status" value="2"/>
</dbReference>
<dbReference type="InterPro" id="IPR018004">
    <property type="entry name" value="KilA/APSES_HTH"/>
</dbReference>
<dbReference type="Gene3D" id="3.10.260.10">
    <property type="entry name" value="Transcription regulator HTH, APSES-type DNA-binding domain"/>
    <property type="match status" value="1"/>
</dbReference>
<feature type="repeat" description="ANK" evidence="7">
    <location>
        <begin position="390"/>
        <end position="422"/>
    </location>
</feature>
<feature type="repeat" description="ANK" evidence="7">
    <location>
        <begin position="268"/>
        <end position="300"/>
    </location>
</feature>
<evidence type="ECO:0000313" key="12">
    <source>
        <dbReference type="Proteomes" id="UP001451303"/>
    </source>
</evidence>
<dbReference type="PANTHER" id="PTHR43828">
    <property type="entry name" value="ASPARAGINASE"/>
    <property type="match status" value="1"/>
</dbReference>
<keyword evidence="8" id="KW-0175">Coiled coil</keyword>
<feature type="region of interest" description="Disordered" evidence="9">
    <location>
        <begin position="751"/>
        <end position="837"/>
    </location>
</feature>
<dbReference type="Proteomes" id="UP001451303">
    <property type="component" value="Unassembled WGS sequence"/>
</dbReference>
<dbReference type="SUPFAM" id="SSF48403">
    <property type="entry name" value="Ankyrin repeat"/>
    <property type="match status" value="1"/>
</dbReference>
<feature type="coiled-coil region" evidence="8">
    <location>
        <begin position="502"/>
        <end position="547"/>
    </location>
</feature>
<keyword evidence="2" id="KW-0677">Repeat</keyword>
<feature type="compositionally biased region" description="Acidic residues" evidence="9">
    <location>
        <begin position="661"/>
        <end position="674"/>
    </location>
</feature>
<feature type="compositionally biased region" description="Low complexity" evidence="9">
    <location>
        <begin position="601"/>
        <end position="620"/>
    </location>
</feature>
<evidence type="ECO:0000256" key="1">
    <source>
        <dbReference type="ARBA" id="ARBA00004123"/>
    </source>
</evidence>
<comment type="subcellular location">
    <subcellularLocation>
        <location evidence="1">Nucleus</location>
    </subcellularLocation>
</comment>
<gene>
    <name evidence="11" type="ORF">QR685DRAFT_579012</name>
</gene>
<comment type="caution">
    <text evidence="11">The sequence shown here is derived from an EMBL/GenBank/DDBJ whole genome shotgun (WGS) entry which is preliminary data.</text>
</comment>
<feature type="region of interest" description="Disordered" evidence="9">
    <location>
        <begin position="595"/>
        <end position="678"/>
    </location>
</feature>
<dbReference type="Pfam" id="PF00023">
    <property type="entry name" value="Ank"/>
    <property type="match status" value="2"/>
</dbReference>
<dbReference type="EMBL" id="JAVLET010000001">
    <property type="protein sequence ID" value="KAL0475958.1"/>
    <property type="molecule type" value="Genomic_DNA"/>
</dbReference>
<dbReference type="InterPro" id="IPR051642">
    <property type="entry name" value="SWI6-like"/>
</dbReference>
<keyword evidence="5" id="KW-0539">Nucleus</keyword>
<dbReference type="SMART" id="SM01252">
    <property type="entry name" value="KilA-N"/>
    <property type="match status" value="1"/>
</dbReference>
<dbReference type="InterPro" id="IPR036770">
    <property type="entry name" value="Ankyrin_rpt-contain_sf"/>
</dbReference>
<feature type="compositionally biased region" description="Basic and acidic residues" evidence="9">
    <location>
        <begin position="621"/>
        <end position="641"/>
    </location>
</feature>
<dbReference type="SMART" id="SM00248">
    <property type="entry name" value="ANK"/>
    <property type="match status" value="2"/>
</dbReference>
<evidence type="ECO:0000259" key="10">
    <source>
        <dbReference type="PROSITE" id="PS51299"/>
    </source>
</evidence>
<dbReference type="InterPro" id="IPR003163">
    <property type="entry name" value="Tscrpt_reg_HTH_APSES-type"/>
</dbReference>
<evidence type="ECO:0000256" key="8">
    <source>
        <dbReference type="SAM" id="Coils"/>
    </source>
</evidence>
<evidence type="ECO:0000256" key="9">
    <source>
        <dbReference type="SAM" id="MobiDB-lite"/>
    </source>
</evidence>
<evidence type="ECO:0000256" key="7">
    <source>
        <dbReference type="PROSITE-ProRule" id="PRU00023"/>
    </source>
</evidence>
<evidence type="ECO:0000256" key="3">
    <source>
        <dbReference type="ARBA" id="ARBA00022969"/>
    </source>
</evidence>
<evidence type="ECO:0000256" key="2">
    <source>
        <dbReference type="ARBA" id="ARBA00022737"/>
    </source>
</evidence>
<dbReference type="PROSITE" id="PS50297">
    <property type="entry name" value="ANK_REP_REGION"/>
    <property type="match status" value="2"/>
</dbReference>
<dbReference type="InterPro" id="IPR036887">
    <property type="entry name" value="HTH_APSES_sf"/>
</dbReference>
<evidence type="ECO:0000256" key="5">
    <source>
        <dbReference type="ARBA" id="ARBA00023242"/>
    </source>
</evidence>
<feature type="compositionally biased region" description="Gly residues" evidence="9">
    <location>
        <begin position="756"/>
        <end position="775"/>
    </location>
</feature>
<protein>
    <recommendedName>
        <fullName evidence="10">HTH APSES-type domain-containing protein</fullName>
    </recommendedName>
</protein>
<keyword evidence="6" id="KW-0183">Conidiation</keyword>
<dbReference type="Gene3D" id="1.25.40.20">
    <property type="entry name" value="Ankyrin repeat-containing domain"/>
    <property type="match status" value="1"/>
</dbReference>
<feature type="region of interest" description="Disordered" evidence="9">
    <location>
        <begin position="114"/>
        <end position="187"/>
    </location>
</feature>
<evidence type="ECO:0000313" key="11">
    <source>
        <dbReference type="EMBL" id="KAL0475958.1"/>
    </source>
</evidence>
<evidence type="ECO:0000256" key="4">
    <source>
        <dbReference type="ARBA" id="ARBA00023043"/>
    </source>
</evidence>
<feature type="compositionally biased region" description="Basic and acidic residues" evidence="9">
    <location>
        <begin position="812"/>
        <end position="837"/>
    </location>
</feature>
<dbReference type="InterPro" id="IPR002110">
    <property type="entry name" value="Ankyrin_rpt"/>
</dbReference>
<reference evidence="11 12" key="1">
    <citation type="submission" date="2023-09" db="EMBL/GenBank/DDBJ databases">
        <title>Multi-omics analysis of a traditional fermented food reveals byproduct-associated fungal strains for waste-to-food upcycling.</title>
        <authorList>
            <consortium name="Lawrence Berkeley National Laboratory"/>
            <person name="Rekdal V.M."/>
            <person name="Villalobos-Escobedo J.M."/>
            <person name="Rodriguez-Valeron N."/>
            <person name="Garcia M.O."/>
            <person name="Vasquez D.P."/>
            <person name="Damayanti I."/>
            <person name="Sorensen P.M."/>
            <person name="Baidoo E.E."/>
            <person name="De Carvalho A.C."/>
            <person name="Riley R."/>
            <person name="Lipzen A."/>
            <person name="He G."/>
            <person name="Yan M."/>
            <person name="Haridas S."/>
            <person name="Daum C."/>
            <person name="Yoshinaga Y."/>
            <person name="Ng V."/>
            <person name="Grigoriev I.V."/>
            <person name="Munk R."/>
            <person name="Nuraida L."/>
            <person name="Wijaya C.H."/>
            <person name="Morales P.-C."/>
            <person name="Keasling J.D."/>
        </authorList>
    </citation>
    <scope>NUCLEOTIDE SEQUENCE [LARGE SCALE GENOMIC DNA]</scope>
    <source>
        <strain evidence="11 12">FGSC 2613</strain>
    </source>
</reference>
<dbReference type="SUPFAM" id="SSF54616">
    <property type="entry name" value="DNA-binding domain of Mlu1-box binding protein MBP1"/>
    <property type="match status" value="1"/>
</dbReference>
<organism evidence="11 12">
    <name type="scientific">Neurospora intermedia</name>
    <dbReference type="NCBI Taxonomy" id="5142"/>
    <lineage>
        <taxon>Eukaryota</taxon>
        <taxon>Fungi</taxon>
        <taxon>Dikarya</taxon>
        <taxon>Ascomycota</taxon>
        <taxon>Pezizomycotina</taxon>
        <taxon>Sordariomycetes</taxon>
        <taxon>Sordariomycetidae</taxon>
        <taxon>Sordariales</taxon>
        <taxon>Sordariaceae</taxon>
        <taxon>Neurospora</taxon>
    </lineage>
</organism>
<keyword evidence="12" id="KW-1185">Reference proteome</keyword>
<keyword evidence="4 7" id="KW-0040">ANK repeat</keyword>
<dbReference type="PROSITE" id="PS51299">
    <property type="entry name" value="HTH_APSES"/>
    <property type="match status" value="1"/>
</dbReference>
<proteinExistence type="predicted"/>
<dbReference type="PANTHER" id="PTHR43828:SF15">
    <property type="entry name" value="TRANSCRIPTION FACTOR MBP1"/>
    <property type="match status" value="1"/>
</dbReference>
<dbReference type="Pfam" id="PF04383">
    <property type="entry name" value="KilA-N"/>
    <property type="match status" value="1"/>
</dbReference>
<accession>A0ABR3DTH1</accession>
<keyword evidence="3" id="KW-0749">Sporulation</keyword>
<evidence type="ECO:0000256" key="6">
    <source>
        <dbReference type="ARBA" id="ARBA00023321"/>
    </source>
</evidence>
<name>A0ABR3DTH1_NEUIN</name>
<feature type="compositionally biased region" description="Low complexity" evidence="9">
    <location>
        <begin position="644"/>
        <end position="660"/>
    </location>
</feature>